<dbReference type="Pfam" id="PF07796">
    <property type="entry name" value="DUF1638"/>
    <property type="match status" value="1"/>
</dbReference>
<organism evidence="2 3">
    <name type="scientific">Candidatus Methanoperedens nitratireducens</name>
    <dbReference type="NCBI Taxonomy" id="1392998"/>
    <lineage>
        <taxon>Archaea</taxon>
        <taxon>Methanobacteriati</taxon>
        <taxon>Methanobacteriota</taxon>
        <taxon>Stenosarchaea group</taxon>
        <taxon>Methanomicrobia</taxon>
        <taxon>Methanosarcinales</taxon>
        <taxon>ANME-2 cluster</taxon>
        <taxon>Candidatus Methanoperedentaceae</taxon>
        <taxon>Candidatus Methanoperedens</taxon>
    </lineage>
</organism>
<dbReference type="PATRIC" id="fig|1719120.3.peg.3317"/>
<sequence length="284" mass="32373">MPVLSIIACGMLEDELTYVLSGDRELAQLILVENSEHFGLQRKLKSLGCHPMLVPLDRVPEILIRENNQSLLAILKPLNCFHFIKKIRHKLEKQHKPKVKVTVIANILKRGLHADVEKVRVEVYRKIMEMSRFSDRILIFYGTCGHSLANLEKDFESLGCQLYFLKDKKGGTVEDCISAALGGNDVYARTLVNGEGAGTFYLTPMWASNWEEKPKDNAIISSEFDKKFLKLYGRAAKINTGLSYEPDFDKNVRDFARFFNLKIVELQGSKKIAEQSYQNAKKFP</sequence>
<proteinExistence type="predicted"/>
<accession>A0A0P7ZFJ3</accession>
<dbReference type="AlphaFoldDB" id="A0A0P7ZFJ3"/>
<comment type="caution">
    <text evidence="2">The sequence shown here is derived from an EMBL/GenBank/DDBJ whole genome shotgun (WGS) entry which is preliminary data.</text>
</comment>
<feature type="domain" description="DUF1638" evidence="1">
    <location>
        <begin position="108"/>
        <end position="275"/>
    </location>
</feature>
<evidence type="ECO:0000259" key="1">
    <source>
        <dbReference type="Pfam" id="PF07796"/>
    </source>
</evidence>
<protein>
    <recommendedName>
        <fullName evidence="1">DUF1638 domain-containing protein</fullName>
    </recommendedName>
</protein>
<dbReference type="InterPro" id="IPR012437">
    <property type="entry name" value="DUF1638"/>
</dbReference>
<dbReference type="Proteomes" id="UP000050360">
    <property type="component" value="Unassembled WGS sequence"/>
</dbReference>
<gene>
    <name evidence="2" type="ORF">MPEBLZ_03053</name>
</gene>
<evidence type="ECO:0000313" key="2">
    <source>
        <dbReference type="EMBL" id="KPQ42337.1"/>
    </source>
</evidence>
<reference evidence="2 3" key="1">
    <citation type="submission" date="2015-09" db="EMBL/GenBank/DDBJ databases">
        <title>A metagenomics-based metabolic model of nitrate-dependent anaerobic oxidation of methane by Methanoperedens-like archaea.</title>
        <authorList>
            <person name="Arshad A."/>
            <person name="Speth D.R."/>
            <person name="De Graaf R.M."/>
            <person name="Op Den Camp H.J."/>
            <person name="Jetten M.S."/>
            <person name="Welte C.U."/>
        </authorList>
    </citation>
    <scope>NUCLEOTIDE SEQUENCE [LARGE SCALE GENOMIC DNA]</scope>
</reference>
<evidence type="ECO:0000313" key="3">
    <source>
        <dbReference type="Proteomes" id="UP000050360"/>
    </source>
</evidence>
<dbReference type="EMBL" id="LKCM01000237">
    <property type="protein sequence ID" value="KPQ42337.1"/>
    <property type="molecule type" value="Genomic_DNA"/>
</dbReference>
<name>A0A0P7ZFJ3_9EURY</name>